<evidence type="ECO:0000313" key="2">
    <source>
        <dbReference type="EMBL" id="MPM15352.1"/>
    </source>
</evidence>
<comment type="caution">
    <text evidence="2">The sequence shown here is derived from an EMBL/GenBank/DDBJ whole genome shotgun (WGS) entry which is preliminary data.</text>
</comment>
<proteinExistence type="predicted"/>
<accession>A0A644XGJ7</accession>
<dbReference type="InterPro" id="IPR025272">
    <property type="entry name" value="SocA_Panacea"/>
</dbReference>
<name>A0A644XGJ7_9ZZZZ</name>
<protein>
    <recommendedName>
        <fullName evidence="1">Antitoxin SocA-like Panacea domain-containing protein</fullName>
    </recommendedName>
</protein>
<sequence length="197" mass="22770">MNCLKNIYICYDYNVANIANVLNNNINAFNMHKNDAFKAFLREIAIRRYSDCKFPIENDFGKVKVFKLLFFTVAATSSPNEMGLLDVFDKFYAMPYGPVESDIMNALDNELVNEIQFSRDSITCDLSDANEFDSISKAVGDLLVINPGLLHYKPFDLVEISHKWNCWKQNYYEAVKNGISSKFIPRELIMSDIKFFY</sequence>
<evidence type="ECO:0000259" key="1">
    <source>
        <dbReference type="Pfam" id="PF13274"/>
    </source>
</evidence>
<organism evidence="2">
    <name type="scientific">bioreactor metagenome</name>
    <dbReference type="NCBI Taxonomy" id="1076179"/>
    <lineage>
        <taxon>unclassified sequences</taxon>
        <taxon>metagenomes</taxon>
        <taxon>ecological metagenomes</taxon>
    </lineage>
</organism>
<dbReference type="Pfam" id="PF13274">
    <property type="entry name" value="SocA_Panacea"/>
    <property type="match status" value="1"/>
</dbReference>
<dbReference type="AlphaFoldDB" id="A0A644XGJ7"/>
<dbReference type="EMBL" id="VSSQ01002429">
    <property type="protein sequence ID" value="MPM15352.1"/>
    <property type="molecule type" value="Genomic_DNA"/>
</dbReference>
<gene>
    <name evidence="2" type="ORF">SDC9_61721</name>
</gene>
<feature type="domain" description="Antitoxin SocA-like Panacea" evidence="1">
    <location>
        <begin position="66"/>
        <end position="168"/>
    </location>
</feature>
<reference evidence="2" key="1">
    <citation type="submission" date="2019-08" db="EMBL/GenBank/DDBJ databases">
        <authorList>
            <person name="Kucharzyk K."/>
            <person name="Murdoch R.W."/>
            <person name="Higgins S."/>
            <person name="Loffler F."/>
        </authorList>
    </citation>
    <scope>NUCLEOTIDE SEQUENCE</scope>
</reference>